<evidence type="ECO:0000313" key="20">
    <source>
        <dbReference type="Proteomes" id="UP001286313"/>
    </source>
</evidence>
<dbReference type="FunFam" id="1.10.3380.10:FF:000001">
    <property type="entry name" value="U5 small nuclear ribonucleoprotein helicase"/>
    <property type="match status" value="1"/>
</dbReference>
<keyword evidence="11" id="KW-0234">DNA repair</keyword>
<dbReference type="FunFam" id="1.10.10.10:FF:000024">
    <property type="entry name" value="U5 small nuclear ribonucleoprotein helicase"/>
    <property type="match status" value="1"/>
</dbReference>
<dbReference type="SMART" id="SM00487">
    <property type="entry name" value="DEXDc"/>
    <property type="match status" value="2"/>
</dbReference>
<sequence length="2286" mass="260663">MAPHGGKGLVRLTTFLRSHTNISRGDTDDDYNMAQILITKREERRRKMIESGITWPRIRAQMEQLGKRYGVSLECYMREVWEVARQVAPELDTREEAATLLFSLSHNTSILTVQQRRKLMQMFGDVKQLLLDRAHKAVRNIAELVGEEELMEMMANLQKPEDKSPMFGIKLKLGPLSQEPPDLPALDKLIDLRKARIESKVTLNYEDYRQPEPESTEVPAKKKEKAPRETYEKSWVEAEMLRYYTDTSIVSELSNGTMTLLLSSKNDNELQNELFELLGFERFELIQTLLKHRTQVKNPPPDKDKKIAELLSDLEARGMPERPTFGQQVTVMNETERQLLKQARKEEKKLFKTAKQLAEDDTVEDFNPETLKAKREAALLEASQAYLFKKRDRINMPEVKFPYVFDNYGKAKQTAGYVAGMKLALPEGFTRTVDSLAEEVDIPVSDPAPPDVGSKLIPIKELDRIGQEAFRNCKTLNRIQTVVYPVAYHSNENLLICAPTGAGKTNIAMLTVVHQIRQHLEAGVIQKDKFKIVYIAPMKALAAEMARNFGKRLETLGLTVRELTGDMHLTKPEIMATTMIITTPEKWDVTTRKPGDTQLSQLVKLLIVDEVHLLHGDRGPVLETLVARTLRMVESQQSMIRIVGLSATLPNYVDVATFLRVNPFKGLFYFDGRFRPVPLGLTFVGVKAMGRFKQMEDMDRITFDKCLHFLERGHQVMVFVHARNGTLRTAENLIKLAQESGRTKDFMPDEGPDVTRAKKDIGRSRNKRLAELFDNGFGVHHAGLLRSDRNMIENLFSQGYIKVLVCTATLAWGVNLPAHAVIIKGTDIYDSKHGTMVDLGILDVLQIFGRAGRPQYDTSGHGTIITTHDKLTHYLALLTNQYPIESSFINHLADNLNAEVALGNVTNIEEAIEWMGYTYLHVRMRKNPQVYGLLYKDAQQDPNMEIFRRELLVKASRALDKARMVRFDEATGYLHITDMGRIASQFYIKYDTIEIFNEFLKSVMNEADILSVISQSTEFGQLKVRDEEMTELDDLHRMCEVAAAGGVENVHGKVNILLQTHISRIRVESFSLVSDVNYITDNSVRITRALFEIVLHRNWPLMAGRLLTMAKMLEHQMWHFESPMKQFHRLTTEIIEKIEDRRLTIETLRDMDYKEIGKMLRHERIGKEVKAAAWQFPLLALEANIQPITRTVLRVRLTISADFTWNDRVHGSQETYWIWVEDPDNNHMYHHEHFVITKKQVARREDQELVFTIPIFEPMPTQYYVRAISDRWLNCESTCVMNFKNLILPERHPPNTDLLDLEPLPVTALKDIQLERLYNFTHFNPIQTQLFHCLYHTNHNVLLGAPTGSGKTIAAEVAMFRIFKETPEAKVVYIAPLKALVRERVDDWRVRLQERLGKLVVELTGDVSPDIRAIQAANVIITTPEKWDGISRSWQTRSYVKQVGLIIIDEIHLLGEDRGPVLEVIVSRTNFICSHTSRKLRVIGLSTALANAKDLANWLGIGQMGLYNFRPSVRPVPLEVHIAGFPGKHYCPRMATMNKPTFQAVKQHSPEKPVLVFVSSRRQTRLTAMDLMSFVVTEANPKQWLKLPDHEMEQILSQVKDENLRLCLSFGVGLHHAGLVERDRKVVEELFVNQKIQILIATATLAWGVNFPAHLVVVKGTEYYDGKTKRYVDFPITDVLQMMGRAGRPQYDDHGVAVILVHDQKKHFYKKFLYEPFPVESSLLEVLPDHMNAEIVAGTIASKQEALDYLTWTYFFRRLVQNPSYYGLELEEDEKPDTSINAFLSSTIDRALSCLRNAYCIELGEDNRSVAATPLGRIASFYYLSHLTIQLFQDKLSPTLTLEELLDLLTQAQEYHELPVRHNEDNLNGELAKSCPLEVNMYTLDDPHTKTHLLLQAHFSRLHLPCVDYLTDTKSVLDQAIRILQAMLDVCGCAGWLAGALQVQVLMQMVTQARWHTDNTLLTLPYITPDILNCFTHQGKYIDSLPELMHLVGGKYETLASMVRDSLDENQVEAVYKVLSHLPLLNISVTVQGWWANAEKQSQAHINIRTTNERRRDTDWVQVHADQDYSLVVSLHRINKSRDLRVHAPKFPKGKDEGWFLVLGEAGEDQAEGGELLALKRVPPVRNRSTNTLAFRTPSLPGKAVLTLYVMSDSYLGLDQQYEIPLEIIEASLEAQVNTEVILDETNEEVIQKWLPPPSGIIPAMKPDPSGPRFETQGNERDCGSSQQEDYPTEEGKTNTDIGSNYWEGKQQRIRGKNSRRKDQNGGGGGGGGGKDIWGNNEKSSW</sequence>
<keyword evidence="13" id="KW-0539">Nucleus</keyword>
<dbReference type="InterPro" id="IPR036388">
    <property type="entry name" value="WH-like_DNA-bd_sf"/>
</dbReference>
<dbReference type="CDD" id="cd18020">
    <property type="entry name" value="DEXHc_ASCC3_1"/>
    <property type="match status" value="1"/>
</dbReference>
<evidence type="ECO:0000256" key="12">
    <source>
        <dbReference type="ARBA" id="ARBA00023235"/>
    </source>
</evidence>
<name>A0AAE1G2L3_PETCI</name>
<dbReference type="CDD" id="cd18022">
    <property type="entry name" value="DEXHc_ASCC3_2"/>
    <property type="match status" value="1"/>
</dbReference>
<dbReference type="InterPro" id="IPR035892">
    <property type="entry name" value="C2_domain_sf"/>
</dbReference>
<dbReference type="InterPro" id="IPR027417">
    <property type="entry name" value="P-loop_NTPase"/>
</dbReference>
<dbReference type="PANTHER" id="PTHR47961:SF13">
    <property type="entry name" value="ACTIVATING SIGNAL COINTEGRATOR 1 COMPLEX SUBUNIT 3"/>
    <property type="match status" value="1"/>
</dbReference>
<dbReference type="SMART" id="SM00490">
    <property type="entry name" value="HELICc"/>
    <property type="match status" value="2"/>
</dbReference>
<dbReference type="GO" id="GO:0003676">
    <property type="term" value="F:nucleic acid binding"/>
    <property type="evidence" value="ECO:0007669"/>
    <property type="project" value="InterPro"/>
</dbReference>
<dbReference type="SUPFAM" id="SSF158702">
    <property type="entry name" value="Sec63 N-terminal domain-like"/>
    <property type="match status" value="2"/>
</dbReference>
<comment type="subcellular location">
    <subcellularLocation>
        <location evidence="2">Cytoplasm</location>
        <location evidence="2">Cytosol</location>
    </subcellularLocation>
    <subcellularLocation>
        <location evidence="1">Nucleus speckle</location>
    </subcellularLocation>
</comment>
<dbReference type="GO" id="GO:0004386">
    <property type="term" value="F:helicase activity"/>
    <property type="evidence" value="ECO:0007669"/>
    <property type="project" value="UniProtKB-KW"/>
</dbReference>
<dbReference type="Gene3D" id="1.10.150.20">
    <property type="entry name" value="5' to 3' exonuclease, C-terminal subdomain"/>
    <property type="match status" value="1"/>
</dbReference>
<evidence type="ECO:0000313" key="19">
    <source>
        <dbReference type="EMBL" id="KAK3884165.1"/>
    </source>
</evidence>
<dbReference type="Gene3D" id="1.10.3380.10">
    <property type="entry name" value="Sec63 N-terminal domain-like domain"/>
    <property type="match status" value="2"/>
</dbReference>
<dbReference type="InterPro" id="IPR050474">
    <property type="entry name" value="Hel308_SKI2-like"/>
</dbReference>
<evidence type="ECO:0000259" key="17">
    <source>
        <dbReference type="PROSITE" id="PS51192"/>
    </source>
</evidence>
<dbReference type="GO" id="GO:0005737">
    <property type="term" value="C:cytoplasm"/>
    <property type="evidence" value="ECO:0007669"/>
    <property type="project" value="UniProtKB-SubCell"/>
</dbReference>
<dbReference type="FunFam" id="1.10.10.10:FF:000012">
    <property type="entry name" value="U5 small nuclear ribonucleoprotein helicase"/>
    <property type="match status" value="1"/>
</dbReference>
<dbReference type="Pfam" id="PF26582">
    <property type="entry name" value="ASCC3_N"/>
    <property type="match status" value="1"/>
</dbReference>
<dbReference type="FunFam" id="3.40.50.300:FF:000198">
    <property type="entry name" value="Activating signal cointegrator 1 complex subunit"/>
    <property type="match status" value="1"/>
</dbReference>
<evidence type="ECO:0000256" key="11">
    <source>
        <dbReference type="ARBA" id="ARBA00023204"/>
    </source>
</evidence>
<dbReference type="Pfam" id="PF02889">
    <property type="entry name" value="Sec63"/>
    <property type="match status" value="2"/>
</dbReference>
<evidence type="ECO:0000256" key="4">
    <source>
        <dbReference type="ARBA" id="ARBA00022490"/>
    </source>
</evidence>
<comment type="function">
    <text evidence="15">Catalyzes the ATP-dependent unwinding of U4/U6 RNA duplices, an essential step in the assembly of a catalytically active spliceosome. Plays a role in pre-mRNA splicing.</text>
</comment>
<dbReference type="SUPFAM" id="SSF46785">
    <property type="entry name" value="Winged helix' DNA-binding domain"/>
    <property type="match status" value="2"/>
</dbReference>
<dbReference type="InterPro" id="IPR041094">
    <property type="entry name" value="Brr2_helicase_PWI"/>
</dbReference>
<keyword evidence="12" id="KW-0413">Isomerase</keyword>
<dbReference type="Pfam" id="PF23445">
    <property type="entry name" value="WHD_SNRNP200"/>
    <property type="match status" value="2"/>
</dbReference>
<comment type="caution">
    <text evidence="19">The sequence shown here is derived from an EMBL/GenBank/DDBJ whole genome shotgun (WGS) entry which is preliminary data.</text>
</comment>
<keyword evidence="20" id="KW-1185">Reference proteome</keyword>
<dbReference type="InterPro" id="IPR001650">
    <property type="entry name" value="Helicase_C-like"/>
</dbReference>
<dbReference type="GO" id="GO:0006397">
    <property type="term" value="P:mRNA processing"/>
    <property type="evidence" value="ECO:0007669"/>
    <property type="project" value="UniProtKB-ARBA"/>
</dbReference>
<keyword evidence="6" id="KW-0547">Nucleotide-binding</keyword>
<keyword evidence="4" id="KW-0963">Cytoplasm</keyword>
<dbReference type="SMART" id="SM00973">
    <property type="entry name" value="Sec63"/>
    <property type="match status" value="2"/>
</dbReference>
<dbReference type="SMART" id="SM00382">
    <property type="entry name" value="AAA"/>
    <property type="match status" value="2"/>
</dbReference>
<dbReference type="InterPro" id="IPR057842">
    <property type="entry name" value="WH_MER3"/>
</dbReference>
<evidence type="ECO:0000256" key="13">
    <source>
        <dbReference type="ARBA" id="ARBA00023242"/>
    </source>
</evidence>
<dbReference type="Pfam" id="PF18149">
    <property type="entry name" value="Helicase_PWI"/>
    <property type="match status" value="1"/>
</dbReference>
<dbReference type="InterPro" id="IPR011545">
    <property type="entry name" value="DEAD/DEAH_box_helicase_dom"/>
</dbReference>
<dbReference type="InterPro" id="IPR004179">
    <property type="entry name" value="Sec63-dom"/>
</dbReference>
<dbReference type="InterPro" id="IPR058856">
    <property type="entry name" value="ASCC3_N"/>
</dbReference>
<feature type="region of interest" description="Disordered" evidence="16">
    <location>
        <begin position="2196"/>
        <end position="2286"/>
    </location>
</feature>
<dbReference type="Gene3D" id="2.60.40.150">
    <property type="entry name" value="C2 domain"/>
    <property type="match status" value="2"/>
</dbReference>
<keyword evidence="10" id="KW-0067">ATP-binding</keyword>
<dbReference type="SUPFAM" id="SSF81296">
    <property type="entry name" value="E set domains"/>
    <property type="match status" value="1"/>
</dbReference>
<dbReference type="CDD" id="cd18795">
    <property type="entry name" value="SF2_C_Ski2"/>
    <property type="match status" value="2"/>
</dbReference>
<evidence type="ECO:0000259" key="18">
    <source>
        <dbReference type="PROSITE" id="PS51194"/>
    </source>
</evidence>
<dbReference type="GO" id="GO:0016787">
    <property type="term" value="F:hydrolase activity"/>
    <property type="evidence" value="ECO:0007669"/>
    <property type="project" value="UniProtKB-KW"/>
</dbReference>
<reference evidence="19" key="1">
    <citation type="submission" date="2023-10" db="EMBL/GenBank/DDBJ databases">
        <title>Genome assemblies of two species of porcelain crab, Petrolisthes cinctipes and Petrolisthes manimaculis (Anomura: Porcellanidae).</title>
        <authorList>
            <person name="Angst P."/>
        </authorList>
    </citation>
    <scope>NUCLEOTIDE SEQUENCE</scope>
    <source>
        <strain evidence="19">PB745_01</strain>
        <tissue evidence="19">Gill</tissue>
    </source>
</reference>
<keyword evidence="5" id="KW-0677">Repeat</keyword>
<evidence type="ECO:0000256" key="1">
    <source>
        <dbReference type="ARBA" id="ARBA00004324"/>
    </source>
</evidence>
<dbReference type="InterPro" id="IPR014001">
    <property type="entry name" value="Helicase_ATP-bd"/>
</dbReference>
<evidence type="ECO:0000256" key="7">
    <source>
        <dbReference type="ARBA" id="ARBA00022763"/>
    </source>
</evidence>
<dbReference type="InterPro" id="IPR003593">
    <property type="entry name" value="AAA+_ATPase"/>
</dbReference>
<dbReference type="Pfam" id="PF00271">
    <property type="entry name" value="Helicase_C"/>
    <property type="match status" value="2"/>
</dbReference>
<feature type="compositionally biased region" description="Gly residues" evidence="16">
    <location>
        <begin position="2265"/>
        <end position="2276"/>
    </location>
</feature>
<gene>
    <name evidence="19" type="ORF">Pcinc_011548</name>
</gene>
<evidence type="ECO:0000256" key="6">
    <source>
        <dbReference type="ARBA" id="ARBA00022741"/>
    </source>
</evidence>
<evidence type="ECO:0000256" key="10">
    <source>
        <dbReference type="ARBA" id="ARBA00022840"/>
    </source>
</evidence>
<dbReference type="PROSITE" id="PS51194">
    <property type="entry name" value="HELICASE_CTER"/>
    <property type="match status" value="2"/>
</dbReference>
<feature type="domain" description="Helicase ATP-binding" evidence="17">
    <location>
        <begin position="485"/>
        <end position="667"/>
    </location>
</feature>
<dbReference type="PANTHER" id="PTHR47961">
    <property type="entry name" value="DNA POLYMERASE THETA, PUTATIVE (AFU_ORTHOLOGUE AFUA_1G05260)-RELATED"/>
    <property type="match status" value="1"/>
</dbReference>
<dbReference type="SUPFAM" id="SSF52540">
    <property type="entry name" value="P-loop containing nucleoside triphosphate hydrolases"/>
    <property type="match status" value="4"/>
</dbReference>
<evidence type="ECO:0000256" key="9">
    <source>
        <dbReference type="ARBA" id="ARBA00022806"/>
    </source>
</evidence>
<evidence type="ECO:0000256" key="8">
    <source>
        <dbReference type="ARBA" id="ARBA00022801"/>
    </source>
</evidence>
<dbReference type="FunFam" id="2.60.40.150:FF:000113">
    <property type="entry name" value="activating signal cointegrator 1 complex subunit 3"/>
    <property type="match status" value="1"/>
</dbReference>
<dbReference type="FunFam" id="1.10.3380.10:FF:000002">
    <property type="entry name" value="Activating signal cointegrator 1 complex subunit 3"/>
    <property type="match status" value="1"/>
</dbReference>
<keyword evidence="7" id="KW-0227">DNA damage</keyword>
<keyword evidence="9" id="KW-0347">Helicase</keyword>
<dbReference type="FunFam" id="3.40.50.300:FF:000102">
    <property type="entry name" value="RNA helicase, activating signal cointegrator 1"/>
    <property type="match status" value="1"/>
</dbReference>
<dbReference type="InterPro" id="IPR036390">
    <property type="entry name" value="WH_DNA-bd_sf"/>
</dbReference>
<evidence type="ECO:0000256" key="16">
    <source>
        <dbReference type="SAM" id="MobiDB-lite"/>
    </source>
</evidence>
<dbReference type="FunFam" id="3.40.50.300:FF:000062">
    <property type="entry name" value="U5 small nuclear ribonucleoprotein helicase"/>
    <property type="match status" value="1"/>
</dbReference>
<dbReference type="Gene3D" id="3.40.50.300">
    <property type="entry name" value="P-loop containing nucleotide triphosphate hydrolases"/>
    <property type="match status" value="4"/>
</dbReference>
<proteinExistence type="inferred from homology"/>
<dbReference type="PROSITE" id="PS51192">
    <property type="entry name" value="HELICASE_ATP_BIND_1"/>
    <property type="match status" value="2"/>
</dbReference>
<dbReference type="Gene3D" id="1.10.10.10">
    <property type="entry name" value="Winged helix-like DNA-binding domain superfamily/Winged helix DNA-binding domain"/>
    <property type="match status" value="2"/>
</dbReference>
<dbReference type="FunFam" id="2.60.40.150:FF:000004">
    <property type="entry name" value="RNA helicase, activating signal cointegrator 1"/>
    <property type="match status" value="1"/>
</dbReference>
<evidence type="ECO:0000256" key="14">
    <source>
        <dbReference type="ARBA" id="ARBA00034541"/>
    </source>
</evidence>
<evidence type="ECO:0000256" key="3">
    <source>
        <dbReference type="ARBA" id="ARBA00010140"/>
    </source>
</evidence>
<dbReference type="FunFam" id="3.40.50.300:FF:000231">
    <property type="entry name" value="Activating signal cointegrator 1 complex subunit 3"/>
    <property type="match status" value="1"/>
</dbReference>
<evidence type="ECO:0000256" key="2">
    <source>
        <dbReference type="ARBA" id="ARBA00004514"/>
    </source>
</evidence>
<protein>
    <recommendedName>
        <fullName evidence="14">U5 small nuclear ribonucleoprotein 200 kDa helicase</fullName>
    </recommendedName>
</protein>
<dbReference type="EMBL" id="JAWQEG010000907">
    <property type="protein sequence ID" value="KAK3884165.1"/>
    <property type="molecule type" value="Genomic_DNA"/>
</dbReference>
<feature type="domain" description="Helicase C-terminal" evidence="18">
    <location>
        <begin position="1544"/>
        <end position="1735"/>
    </location>
</feature>
<dbReference type="GO" id="GO:0180022">
    <property type="term" value="C:RQC-trigger complex"/>
    <property type="evidence" value="ECO:0007669"/>
    <property type="project" value="UniProtKB-ARBA"/>
</dbReference>
<dbReference type="GO" id="GO:0005524">
    <property type="term" value="F:ATP binding"/>
    <property type="evidence" value="ECO:0007669"/>
    <property type="project" value="UniProtKB-KW"/>
</dbReference>
<evidence type="ECO:0000256" key="15">
    <source>
        <dbReference type="ARBA" id="ARBA00054527"/>
    </source>
</evidence>
<keyword evidence="8" id="KW-0378">Hydrolase</keyword>
<feature type="domain" description="Helicase C-terminal" evidence="18">
    <location>
        <begin position="702"/>
        <end position="916"/>
    </location>
</feature>
<comment type="similarity">
    <text evidence="3">Belongs to the helicase family. SKI2 subfamily.</text>
</comment>
<evidence type="ECO:0000256" key="5">
    <source>
        <dbReference type="ARBA" id="ARBA00022737"/>
    </source>
</evidence>
<organism evidence="19 20">
    <name type="scientific">Petrolisthes cinctipes</name>
    <name type="common">Flat porcelain crab</name>
    <dbReference type="NCBI Taxonomy" id="88211"/>
    <lineage>
        <taxon>Eukaryota</taxon>
        <taxon>Metazoa</taxon>
        <taxon>Ecdysozoa</taxon>
        <taxon>Arthropoda</taxon>
        <taxon>Crustacea</taxon>
        <taxon>Multicrustacea</taxon>
        <taxon>Malacostraca</taxon>
        <taxon>Eumalacostraca</taxon>
        <taxon>Eucarida</taxon>
        <taxon>Decapoda</taxon>
        <taxon>Pleocyemata</taxon>
        <taxon>Anomura</taxon>
        <taxon>Galatheoidea</taxon>
        <taxon>Porcellanidae</taxon>
        <taxon>Petrolisthes</taxon>
    </lineage>
</organism>
<dbReference type="PIRSF" id="PIRSF039073">
    <property type="entry name" value="BRR2"/>
    <property type="match status" value="1"/>
</dbReference>
<feature type="domain" description="Helicase ATP-binding" evidence="17">
    <location>
        <begin position="1332"/>
        <end position="1507"/>
    </location>
</feature>
<dbReference type="Pfam" id="PF00270">
    <property type="entry name" value="DEAD"/>
    <property type="match status" value="2"/>
</dbReference>
<dbReference type="Proteomes" id="UP001286313">
    <property type="component" value="Unassembled WGS sequence"/>
</dbReference>
<accession>A0AAE1G2L3</accession>
<dbReference type="InterPro" id="IPR014756">
    <property type="entry name" value="Ig_E-set"/>
</dbReference>